<organism evidence="2 3">
    <name type="scientific">Rhynchospora tenuis</name>
    <dbReference type="NCBI Taxonomy" id="198213"/>
    <lineage>
        <taxon>Eukaryota</taxon>
        <taxon>Viridiplantae</taxon>
        <taxon>Streptophyta</taxon>
        <taxon>Embryophyta</taxon>
        <taxon>Tracheophyta</taxon>
        <taxon>Spermatophyta</taxon>
        <taxon>Magnoliopsida</taxon>
        <taxon>Liliopsida</taxon>
        <taxon>Poales</taxon>
        <taxon>Cyperaceae</taxon>
        <taxon>Cyperoideae</taxon>
        <taxon>Rhynchosporeae</taxon>
        <taxon>Rhynchospora</taxon>
    </lineage>
</organism>
<reference evidence="2 3" key="1">
    <citation type="journal article" date="2022" name="Cell">
        <title>Repeat-based holocentromeres influence genome architecture and karyotype evolution.</title>
        <authorList>
            <person name="Hofstatter P.G."/>
            <person name="Thangavel G."/>
            <person name="Lux T."/>
            <person name="Neumann P."/>
            <person name="Vondrak T."/>
            <person name="Novak P."/>
            <person name="Zhang M."/>
            <person name="Costa L."/>
            <person name="Castellani M."/>
            <person name="Scott A."/>
            <person name="Toegelov H."/>
            <person name="Fuchs J."/>
            <person name="Mata-Sucre Y."/>
            <person name="Dias Y."/>
            <person name="Vanzela A.L.L."/>
            <person name="Huettel B."/>
            <person name="Almeida C.C.S."/>
            <person name="Simkova H."/>
            <person name="Souza G."/>
            <person name="Pedrosa-Harand A."/>
            <person name="Macas J."/>
            <person name="Mayer K.F.X."/>
            <person name="Houben A."/>
            <person name="Marques A."/>
        </authorList>
    </citation>
    <scope>NUCLEOTIDE SEQUENCE [LARGE SCALE GENOMIC DNA]</scope>
    <source>
        <strain evidence="2">RhyTen1mFocal</strain>
    </source>
</reference>
<dbReference type="PANTHER" id="PTHR47850:SF1">
    <property type="entry name" value="F-BOX_KELCH-REPEAT PROTEIN OR23"/>
    <property type="match status" value="1"/>
</dbReference>
<dbReference type="Proteomes" id="UP001210211">
    <property type="component" value="Unassembled WGS sequence"/>
</dbReference>
<dbReference type="AlphaFoldDB" id="A0AAD5ZLC3"/>
<dbReference type="InterPro" id="IPR001810">
    <property type="entry name" value="F-box_dom"/>
</dbReference>
<dbReference type="EMBL" id="JAMRDG010000001">
    <property type="protein sequence ID" value="KAJ3699997.1"/>
    <property type="molecule type" value="Genomic_DNA"/>
</dbReference>
<dbReference type="Pfam" id="PF00646">
    <property type="entry name" value="F-box"/>
    <property type="match status" value="1"/>
</dbReference>
<comment type="caution">
    <text evidence="2">The sequence shown here is derived from an EMBL/GenBank/DDBJ whole genome shotgun (WGS) entry which is preliminary data.</text>
</comment>
<accession>A0AAD5ZLC3</accession>
<proteinExistence type="predicted"/>
<evidence type="ECO:0000313" key="2">
    <source>
        <dbReference type="EMBL" id="KAJ3699997.1"/>
    </source>
</evidence>
<dbReference type="Pfam" id="PF01344">
    <property type="entry name" value="Kelch_1"/>
    <property type="match status" value="1"/>
</dbReference>
<dbReference type="InterPro" id="IPR015915">
    <property type="entry name" value="Kelch-typ_b-propeller"/>
</dbReference>
<dbReference type="PANTHER" id="PTHR47850">
    <property type="entry name" value="F-BOX/KELCH-REPEAT PROTEIN OR23"/>
    <property type="match status" value="1"/>
</dbReference>
<dbReference type="Gene3D" id="2.120.10.80">
    <property type="entry name" value="Kelch-type beta propeller"/>
    <property type="match status" value="1"/>
</dbReference>
<dbReference type="InterPro" id="IPR006652">
    <property type="entry name" value="Kelch_1"/>
</dbReference>
<gene>
    <name evidence="2" type="ORF">LUZ61_003702</name>
</gene>
<feature type="domain" description="F-box" evidence="1">
    <location>
        <begin position="15"/>
        <end position="63"/>
    </location>
</feature>
<keyword evidence="3" id="KW-1185">Reference proteome</keyword>
<protein>
    <recommendedName>
        <fullName evidence="1">F-box domain-containing protein</fullName>
    </recommendedName>
</protein>
<name>A0AAD5ZLC3_9POAL</name>
<sequence>MASSSSTTTTSASSETLIPGLPDDITTQILLSLPLPHQLRLRPTCRRWSRLLSPPTSFPLRRALRLPSISLLCIFPSDPSIIPPLLFDPLSLCWRTLPHLPCSPFFYNLTHFNPAYLSPFLYLIGGSLFDTHSYPLGQPTPSGACYRLDLLALGNPHSLNWERVEDMNSPRGSFACAITGNDGIVVAGGGSRHSVYPSHGSRISSVERYDVTSGKWTNLERLPSYRAGCAGFIRTGAEEDEFWVMGGYGDYTTLSGVVPADVYYKDAVVLGLKSGMWKEVGDMWLEGERVRMGPLAVAEGSDGKAEAVFMLDDNEVFRYDFACNTWLKETSLKKKITDNESCGFAAMNGDLFVLTSVLKPDGSDFRRPYKRRPTLEVQVYSTYKKKWKLFIAHPPIYQPIDFKSTILCTIQV</sequence>
<dbReference type="PROSITE" id="PS50181">
    <property type="entry name" value="FBOX"/>
    <property type="match status" value="1"/>
</dbReference>
<dbReference type="SUPFAM" id="SSF117281">
    <property type="entry name" value="Kelch motif"/>
    <property type="match status" value="1"/>
</dbReference>
<evidence type="ECO:0000259" key="1">
    <source>
        <dbReference type="PROSITE" id="PS50181"/>
    </source>
</evidence>
<dbReference type="SMART" id="SM00612">
    <property type="entry name" value="Kelch"/>
    <property type="match status" value="2"/>
</dbReference>
<evidence type="ECO:0000313" key="3">
    <source>
        <dbReference type="Proteomes" id="UP001210211"/>
    </source>
</evidence>
<dbReference type="InterPro" id="IPR036047">
    <property type="entry name" value="F-box-like_dom_sf"/>
</dbReference>
<dbReference type="SUPFAM" id="SSF81383">
    <property type="entry name" value="F-box domain"/>
    <property type="match status" value="1"/>
</dbReference>